<dbReference type="EMBL" id="CP034726">
    <property type="protein sequence ID" value="QBP18685.1"/>
    <property type="molecule type" value="Genomic_DNA"/>
</dbReference>
<evidence type="ECO:0000313" key="2">
    <source>
        <dbReference type="EMBL" id="QBP18685.1"/>
    </source>
</evidence>
<dbReference type="Proteomes" id="UP000294321">
    <property type="component" value="Chromosome"/>
</dbReference>
<dbReference type="InterPro" id="IPR010288">
    <property type="entry name" value="EcsB_ABC"/>
</dbReference>
<dbReference type="RefSeq" id="WP_133442243.1">
    <property type="nucleotide sequence ID" value="NZ_CP034726.1"/>
</dbReference>
<keyword evidence="1" id="KW-0812">Transmembrane</keyword>
<sequence>MTRLFKQRLSTHLVHMTKYLKYVFNDFFVIALLFFVGGLGLAYSNFLKTLRIGTWWLTPVIGLVILISIQLGRLATLTQDPDYVFLLPKDSAMKGYLKQAIKYSSFNAGIIQIVVWFVLLPLFRIRYQLDWLELISWLIIMLLLKANWLTAEADLEYQDKNRFSSRLVSRLILPVIIIAFGLMLTPWISLILILVWYLIENYIFNHQSSPVDWLRMIRTENHRMHDIYTIFNMFVDVPNFGSAITRRRYLSPLLKLIKRTRKNTYLYLYWHGFVRDKEFSNLYARLVIIGLIILIFIDGTTLSIIMGLVFVYLTVFQIIPFYFHFESNAFIHIYPLNGVNQLKSFQKMLWTLMGTVEFLFVIGGLISGRSIMWDVLLLALMMIEVYGMINVYLPKQVKKYN</sequence>
<feature type="transmembrane region" description="Helical" evidence="1">
    <location>
        <begin position="22"/>
        <end position="43"/>
    </location>
</feature>
<name>A0A4P6ZLG5_9LACO</name>
<dbReference type="GO" id="GO:0016020">
    <property type="term" value="C:membrane"/>
    <property type="evidence" value="ECO:0007669"/>
    <property type="project" value="InterPro"/>
</dbReference>
<dbReference type="KEGG" id="lji:ELX58_05990"/>
<feature type="transmembrane region" description="Helical" evidence="1">
    <location>
        <begin position="55"/>
        <end position="75"/>
    </location>
</feature>
<dbReference type="OrthoDB" id="2447941at2"/>
<protein>
    <submittedName>
        <fullName evidence="2">ABC transporter permease</fullName>
    </submittedName>
</protein>
<dbReference type="Pfam" id="PF05975">
    <property type="entry name" value="EcsB"/>
    <property type="match status" value="1"/>
</dbReference>
<keyword evidence="1" id="KW-1133">Transmembrane helix</keyword>
<evidence type="ECO:0000313" key="3">
    <source>
        <dbReference type="Proteomes" id="UP000294321"/>
    </source>
</evidence>
<keyword evidence="3" id="KW-1185">Reference proteome</keyword>
<feature type="transmembrane region" description="Helical" evidence="1">
    <location>
        <begin position="103"/>
        <end position="122"/>
    </location>
</feature>
<feature type="transmembrane region" description="Helical" evidence="1">
    <location>
        <begin position="171"/>
        <end position="199"/>
    </location>
</feature>
<feature type="transmembrane region" description="Helical" evidence="1">
    <location>
        <begin position="303"/>
        <end position="323"/>
    </location>
</feature>
<proteinExistence type="predicted"/>
<keyword evidence="1" id="KW-0472">Membrane</keyword>
<dbReference type="PIRSF" id="PIRSF037259">
    <property type="entry name" value="EcsB_ABC"/>
    <property type="match status" value="1"/>
</dbReference>
<gene>
    <name evidence="2" type="ORF">ELX58_05990</name>
</gene>
<dbReference type="AlphaFoldDB" id="A0A4P6ZLG5"/>
<feature type="transmembrane region" description="Helical" evidence="1">
    <location>
        <begin position="372"/>
        <end position="393"/>
    </location>
</feature>
<organism evidence="2 3">
    <name type="scientific">Acetilactobacillus jinshanensis</name>
    <dbReference type="NCBI Taxonomy" id="1720083"/>
    <lineage>
        <taxon>Bacteria</taxon>
        <taxon>Bacillati</taxon>
        <taxon>Bacillota</taxon>
        <taxon>Bacilli</taxon>
        <taxon>Lactobacillales</taxon>
        <taxon>Lactobacillaceae</taxon>
        <taxon>Acetilactobacillus</taxon>
    </lineage>
</organism>
<reference evidence="3" key="1">
    <citation type="submission" date="2018-12" db="EMBL/GenBank/DDBJ databases">
        <title>A new species of lactobacillus.</title>
        <authorList>
            <person name="Jian Y."/>
            <person name="Xin L."/>
            <person name="Hong Z.J."/>
            <person name="Ming L.Z."/>
            <person name="Hong X.Z."/>
        </authorList>
    </citation>
    <scope>NUCLEOTIDE SEQUENCE [LARGE SCALE GENOMIC DNA]</scope>
    <source>
        <strain evidence="3">HSLZ-75</strain>
    </source>
</reference>
<accession>A0A4P6ZLG5</accession>
<evidence type="ECO:0000256" key="1">
    <source>
        <dbReference type="SAM" id="Phobius"/>
    </source>
</evidence>
<feature type="transmembrane region" description="Helical" evidence="1">
    <location>
        <begin position="282"/>
        <end position="297"/>
    </location>
</feature>
<feature type="transmembrane region" description="Helical" evidence="1">
    <location>
        <begin position="348"/>
        <end position="366"/>
    </location>
</feature>